<evidence type="ECO:0000313" key="13">
    <source>
        <dbReference type="Proteomes" id="UP000095767"/>
    </source>
</evidence>
<feature type="transmembrane region" description="Helical" evidence="9">
    <location>
        <begin position="788"/>
        <end position="811"/>
    </location>
</feature>
<dbReference type="PANTHER" id="PTHR47989">
    <property type="entry name" value="OS01G0750732 PROTEIN"/>
    <property type="match status" value="1"/>
</dbReference>
<dbReference type="PRINTS" id="PR00347">
    <property type="entry name" value="THAUMATIN"/>
</dbReference>
<dbReference type="FunFam" id="1.10.510.10:FF:000381">
    <property type="entry name" value="Putative receptor-like protein kinase"/>
    <property type="match status" value="1"/>
</dbReference>
<dbReference type="STRING" id="888268.A0A1E5WJK5"/>
<evidence type="ECO:0000256" key="9">
    <source>
        <dbReference type="SAM" id="Phobius"/>
    </source>
</evidence>
<keyword evidence="3 7" id="KW-0547">Nucleotide-binding</keyword>
<evidence type="ECO:0000256" key="3">
    <source>
        <dbReference type="ARBA" id="ARBA00022741"/>
    </source>
</evidence>
<feature type="compositionally biased region" description="Polar residues" evidence="8">
    <location>
        <begin position="703"/>
        <end position="712"/>
    </location>
</feature>
<dbReference type="SMART" id="SM00205">
    <property type="entry name" value="THN"/>
    <property type="match status" value="1"/>
</dbReference>
<name>A0A1E5WJK5_9POAL</name>
<feature type="compositionally biased region" description="Low complexity" evidence="8">
    <location>
        <begin position="748"/>
        <end position="761"/>
    </location>
</feature>
<dbReference type="Gene3D" id="1.10.510.10">
    <property type="entry name" value="Transferase(Phosphotransferase) domain 1"/>
    <property type="match status" value="1"/>
</dbReference>
<dbReference type="SMART" id="SM00220">
    <property type="entry name" value="S_TKc"/>
    <property type="match status" value="1"/>
</dbReference>
<evidence type="ECO:0000256" key="7">
    <source>
        <dbReference type="PROSITE-ProRule" id="PRU10141"/>
    </source>
</evidence>
<keyword evidence="10" id="KW-0732">Signal</keyword>
<evidence type="ECO:0000256" key="1">
    <source>
        <dbReference type="ARBA" id="ARBA00010607"/>
    </source>
</evidence>
<dbReference type="Pfam" id="PF00069">
    <property type="entry name" value="Pkinase"/>
    <property type="match status" value="1"/>
</dbReference>
<dbReference type="InterPro" id="IPR017441">
    <property type="entry name" value="Protein_kinase_ATP_BS"/>
</dbReference>
<dbReference type="InterPro" id="IPR043891">
    <property type="entry name" value="SPARK"/>
</dbReference>
<dbReference type="AlphaFoldDB" id="A0A1E5WJK5"/>
<dbReference type="Gene3D" id="3.30.200.20">
    <property type="entry name" value="Phosphorylase Kinase, domain 1"/>
    <property type="match status" value="1"/>
</dbReference>
<feature type="binding site" evidence="7">
    <location>
        <position position="361"/>
    </location>
    <ligand>
        <name>ATP</name>
        <dbReference type="ChEBI" id="CHEBI:30616"/>
    </ligand>
</feature>
<feature type="compositionally biased region" description="Pro residues" evidence="8">
    <location>
        <begin position="675"/>
        <end position="684"/>
    </location>
</feature>
<keyword evidence="13" id="KW-1185">Reference proteome</keyword>
<keyword evidence="4 12" id="KW-0418">Kinase</keyword>
<evidence type="ECO:0000259" key="11">
    <source>
        <dbReference type="PROSITE" id="PS50011"/>
    </source>
</evidence>
<gene>
    <name evidence="12" type="ORF">BAE44_0001398</name>
</gene>
<evidence type="ECO:0000313" key="12">
    <source>
        <dbReference type="EMBL" id="OEL37582.1"/>
    </source>
</evidence>
<keyword evidence="12" id="KW-0675">Receptor</keyword>
<dbReference type="FunFam" id="2.60.110.10:FF:000002">
    <property type="entry name" value="Thaumatin-like protein 1a"/>
    <property type="match status" value="1"/>
</dbReference>
<dbReference type="InterPro" id="IPR001938">
    <property type="entry name" value="Thaumatin"/>
</dbReference>
<evidence type="ECO:0000256" key="5">
    <source>
        <dbReference type="ARBA" id="ARBA00022840"/>
    </source>
</evidence>
<dbReference type="PROSITE" id="PS51367">
    <property type="entry name" value="THAUMATIN_2"/>
    <property type="match status" value="1"/>
</dbReference>
<dbReference type="FunFam" id="3.30.200.20:FF:000420">
    <property type="entry name" value="Putative receptor-like protein kinase"/>
    <property type="match status" value="1"/>
</dbReference>
<dbReference type="SUPFAM" id="SSF56112">
    <property type="entry name" value="Protein kinase-like (PK-like)"/>
    <property type="match status" value="1"/>
</dbReference>
<keyword evidence="5 7" id="KW-0067">ATP-binding</keyword>
<reference evidence="12 13" key="1">
    <citation type="submission" date="2016-09" db="EMBL/GenBank/DDBJ databases">
        <title>The draft genome of Dichanthelium oligosanthes: A C3 panicoid grass species.</title>
        <authorList>
            <person name="Studer A.J."/>
            <person name="Schnable J.C."/>
            <person name="Brutnell T.P."/>
        </authorList>
    </citation>
    <scope>NUCLEOTIDE SEQUENCE [LARGE SCALE GENOMIC DNA]</scope>
    <source>
        <strain evidence="13">cv. Kellogg 1175</strain>
        <tissue evidence="12">Leaf</tissue>
    </source>
</reference>
<dbReference type="Pfam" id="PF00314">
    <property type="entry name" value="Thaumatin"/>
    <property type="match status" value="1"/>
</dbReference>
<keyword evidence="9" id="KW-1133">Transmembrane helix</keyword>
<feature type="signal peptide" evidence="10">
    <location>
        <begin position="1"/>
        <end position="27"/>
    </location>
</feature>
<dbReference type="SUPFAM" id="SSF49870">
    <property type="entry name" value="Osmotin, thaumatin-like protein"/>
    <property type="match status" value="1"/>
</dbReference>
<comment type="similarity">
    <text evidence="1">Belongs to the thaumatin family.</text>
</comment>
<comment type="caution">
    <text evidence="12">The sequence shown here is derived from an EMBL/GenBank/DDBJ whole genome shotgun (WGS) entry which is preliminary data.</text>
</comment>
<dbReference type="EMBL" id="LWDX02004982">
    <property type="protein sequence ID" value="OEL37582.1"/>
    <property type="molecule type" value="Genomic_DNA"/>
</dbReference>
<dbReference type="CDD" id="cd09218">
    <property type="entry name" value="TLP-PA"/>
    <property type="match status" value="1"/>
</dbReference>
<dbReference type="PANTHER" id="PTHR47989:SF36">
    <property type="entry name" value="PROTEIN KINASE DOMAIN-CONTAINING PROTEIN"/>
    <property type="match status" value="1"/>
</dbReference>
<keyword evidence="9" id="KW-0812">Transmembrane</keyword>
<dbReference type="PROSITE" id="PS00107">
    <property type="entry name" value="PROTEIN_KINASE_ATP"/>
    <property type="match status" value="1"/>
</dbReference>
<protein>
    <submittedName>
        <fullName evidence="12">Putative receptor-like protein kinase</fullName>
    </submittedName>
</protein>
<evidence type="ECO:0000256" key="10">
    <source>
        <dbReference type="SAM" id="SignalP"/>
    </source>
</evidence>
<accession>A0A1E5WJK5</accession>
<organism evidence="12 13">
    <name type="scientific">Dichanthelium oligosanthes</name>
    <dbReference type="NCBI Taxonomy" id="888268"/>
    <lineage>
        <taxon>Eukaryota</taxon>
        <taxon>Viridiplantae</taxon>
        <taxon>Streptophyta</taxon>
        <taxon>Embryophyta</taxon>
        <taxon>Tracheophyta</taxon>
        <taxon>Spermatophyta</taxon>
        <taxon>Magnoliopsida</taxon>
        <taxon>Liliopsida</taxon>
        <taxon>Poales</taxon>
        <taxon>Poaceae</taxon>
        <taxon>PACMAD clade</taxon>
        <taxon>Panicoideae</taxon>
        <taxon>Panicodae</taxon>
        <taxon>Paniceae</taxon>
        <taxon>Dichantheliinae</taxon>
        <taxon>Dichanthelium</taxon>
    </lineage>
</organism>
<dbReference type="Gene3D" id="2.60.110.10">
    <property type="entry name" value="Thaumatin"/>
    <property type="match status" value="1"/>
</dbReference>
<evidence type="ECO:0000256" key="6">
    <source>
        <dbReference type="ARBA" id="ARBA00023157"/>
    </source>
</evidence>
<feature type="transmembrane region" description="Helical" evidence="9">
    <location>
        <begin position="260"/>
        <end position="283"/>
    </location>
</feature>
<dbReference type="Proteomes" id="UP000095767">
    <property type="component" value="Unassembled WGS sequence"/>
</dbReference>
<evidence type="ECO:0000256" key="8">
    <source>
        <dbReference type="SAM" id="MobiDB-lite"/>
    </source>
</evidence>
<feature type="compositionally biased region" description="Low complexity" evidence="8">
    <location>
        <begin position="724"/>
        <end position="736"/>
    </location>
</feature>
<sequence>MPALPLRWSSPIPLLLLLLFVSSPLFFSPSPAATAVGDCPLDFSWANFTLASAACSDPTQRAACCRYINAFVAISIARYANATGRLGVPPAFAEICLSSVSETFKLRGIPTDADVFCGLGPKIRVSYQCAGRDTVLEMMQSPNFNDVIGSCRGPLALDITCKTCLNYGIVYLHRLIGSDDNVALSVCRNAIFVTLATQEGILSYDDIVTCFFGVQGITTFPGPSSVTSTPASSPNLTVDSPAPKIKSLPQKQHQHYRITVIPGIGIGVILLAVLLQIILVVLIRRKSRELKNAEFPAQIQDITYHHNQSWRYPEGQSPMFQMYSYKETMKATDNFGTVIGKGGFGTVCKAQFSDGSVAAVKRMDKVSRQAEEEFCREMELLARLHHRHLVTLKGFCVEKKERFLVYEYMANGSLKDHLHSSGRKPLSWQTRLQVAMDVANALEYLHFFCNPPLCHRDIKSSNILLDEHFVAKVADFGLAHASRTGAITFEAVNTDIRGTPGYMDPEYVVTQELTEKSDIYSYGVLLLELVTGRRAIQDNKNLVEWAQMHLSSGVISPEMVDPRIRSAVDMDQLHLVVGIVQWCTQREGRQRPSIRQVLRMLSERLDPGNGSFGEGMEDAEGGFYPRSSKCGGQHRNEIKSIAAKSIHQSITPLRKARNKMPHAKTDSEVTSLAPSSPPRSPPRTRPVYYVQSPSRDSHDGEKTATSVHSTPALSPMASPRHSHSSVGRDSSSSRFSGHPKRSSKAGDKAAAGRKGAPPGKGWQEIGVIEEEGLLDDEEHTRVVPKKCYYFLVFVLGFVALFSFFALVLWGASRSQKPQIVMKSISFENFIIQAGTDASLVPTDMATTNATVKFTYRNKGTFFGIHVTAEPFQLAYSQLTLANGDLKKFYQARSSRRTVSVAVLGNKVPLYGGGPTLTAAPGVGGKQASSSSSLAPVPMVLRTTLHSRAYVLGALVKPKFTLAVECRVNILEEEKELAKQQQEALDGNCKKHEMLETMETLQLSALLPLLLCFFLLLSGAAESARVFTIINQCKTVIWPAVTPGETFGGGGFALRPGQSMVFTAPVGWSGRIWGRTDCSFDASGNGSCATGSCGSSLRCGASGATPASLAEFTLASVDYYDVSLVDGFNLPMVIKPVNGQGNCSAAGCDGDLRETCPSELSVRANGRTVACRSACDVFDTDQYCCRGQFGNPSTCQPTFYSKKFKAACPTAYSYAYDDPTSIFTCSNADYIITFCSNTKQSACSYHNNRLVCSGSTRRSWPRPISSLMLAVPLLLSSVLA</sequence>
<dbReference type="GO" id="GO:0004672">
    <property type="term" value="F:protein kinase activity"/>
    <property type="evidence" value="ECO:0007669"/>
    <property type="project" value="InterPro"/>
</dbReference>
<dbReference type="InterPro" id="IPR037176">
    <property type="entry name" value="Osmotin/thaumatin-like_sf"/>
</dbReference>
<keyword evidence="9" id="KW-0472">Membrane</keyword>
<dbReference type="Pfam" id="PF19160">
    <property type="entry name" value="SPARK"/>
    <property type="match status" value="1"/>
</dbReference>
<dbReference type="InterPro" id="IPR011009">
    <property type="entry name" value="Kinase-like_dom_sf"/>
</dbReference>
<evidence type="ECO:0000256" key="4">
    <source>
        <dbReference type="ARBA" id="ARBA00022777"/>
    </source>
</evidence>
<feature type="region of interest" description="Disordered" evidence="8">
    <location>
        <begin position="652"/>
        <end position="762"/>
    </location>
</feature>
<keyword evidence="6" id="KW-1015">Disulfide bond</keyword>
<feature type="chain" id="PRO_5009189343" evidence="10">
    <location>
        <begin position="28"/>
        <end position="1279"/>
    </location>
</feature>
<keyword evidence="2" id="KW-0808">Transferase</keyword>
<feature type="domain" description="Protein kinase" evidence="11">
    <location>
        <begin position="333"/>
        <end position="605"/>
    </location>
</feature>
<proteinExistence type="inferred from homology"/>
<evidence type="ECO:0000256" key="2">
    <source>
        <dbReference type="ARBA" id="ARBA00022679"/>
    </source>
</evidence>
<dbReference type="GO" id="GO:0005524">
    <property type="term" value="F:ATP binding"/>
    <property type="evidence" value="ECO:0007669"/>
    <property type="project" value="UniProtKB-UniRule"/>
</dbReference>
<dbReference type="CDD" id="cd14066">
    <property type="entry name" value="STKc_IRAK"/>
    <property type="match status" value="1"/>
</dbReference>
<dbReference type="PROSITE" id="PS50011">
    <property type="entry name" value="PROTEIN_KINASE_DOM"/>
    <property type="match status" value="1"/>
</dbReference>
<dbReference type="PROSITE" id="PS00108">
    <property type="entry name" value="PROTEIN_KINASE_ST"/>
    <property type="match status" value="1"/>
</dbReference>
<dbReference type="InterPro" id="IPR000719">
    <property type="entry name" value="Prot_kinase_dom"/>
</dbReference>
<dbReference type="OrthoDB" id="543156at2759"/>
<dbReference type="InterPro" id="IPR008271">
    <property type="entry name" value="Ser/Thr_kinase_AS"/>
</dbReference>